<dbReference type="PANTHER" id="PTHR30525">
    <property type="entry name" value="1-DEOXY-D-XYLULOSE 5-PHOSPHATE REDUCTOISOMERASE"/>
    <property type="match status" value="1"/>
</dbReference>
<accession>X1I5V7</accession>
<comment type="caution">
    <text evidence="14">The sequence shown here is derived from an EMBL/GenBank/DDBJ whole genome shotgun (WGS) entry which is preliminary data.</text>
</comment>
<comment type="cofactor">
    <cofactor evidence="1">
        <name>Mn(2+)</name>
        <dbReference type="ChEBI" id="CHEBI:29035"/>
    </cofactor>
</comment>
<feature type="domain" description="1-deoxy-D-xylulose 5-phosphate reductoisomerase C-terminal" evidence="13">
    <location>
        <begin position="109"/>
        <end position="190"/>
    </location>
</feature>
<dbReference type="Gene3D" id="3.40.50.720">
    <property type="entry name" value="NAD(P)-binding Rossmann-like Domain"/>
    <property type="match status" value="1"/>
</dbReference>
<evidence type="ECO:0000256" key="6">
    <source>
        <dbReference type="ARBA" id="ARBA00022723"/>
    </source>
</evidence>
<dbReference type="GO" id="GO:0030145">
    <property type="term" value="F:manganese ion binding"/>
    <property type="evidence" value="ECO:0007669"/>
    <property type="project" value="TreeGrafter"/>
</dbReference>
<evidence type="ECO:0000259" key="13">
    <source>
        <dbReference type="Pfam" id="PF08436"/>
    </source>
</evidence>
<evidence type="ECO:0000256" key="8">
    <source>
        <dbReference type="ARBA" id="ARBA00023002"/>
    </source>
</evidence>
<feature type="domain" description="1-deoxy-D-xylulose 5-phosphate reductoisomerase N-terminal" evidence="12">
    <location>
        <begin position="2"/>
        <end position="95"/>
    </location>
</feature>
<evidence type="ECO:0000256" key="3">
    <source>
        <dbReference type="ARBA" id="ARBA00005094"/>
    </source>
</evidence>
<comment type="catalytic activity">
    <reaction evidence="11">
        <text>2-C-methyl-D-erythritol 4-phosphate + NADP(+) = 1-deoxy-D-xylulose 5-phosphate + NADPH + H(+)</text>
        <dbReference type="Rhea" id="RHEA:13717"/>
        <dbReference type="ChEBI" id="CHEBI:15378"/>
        <dbReference type="ChEBI" id="CHEBI:57783"/>
        <dbReference type="ChEBI" id="CHEBI:57792"/>
        <dbReference type="ChEBI" id="CHEBI:58262"/>
        <dbReference type="ChEBI" id="CHEBI:58349"/>
        <dbReference type="EC" id="1.1.1.267"/>
    </reaction>
    <physiologicalReaction direction="right-to-left" evidence="11">
        <dbReference type="Rhea" id="RHEA:13719"/>
    </physiologicalReaction>
</comment>
<evidence type="ECO:0000256" key="11">
    <source>
        <dbReference type="ARBA" id="ARBA00048543"/>
    </source>
</evidence>
<protein>
    <recommendedName>
        <fullName evidence="5">1-deoxy-D-xylulose-5-phosphate reductoisomerase</fullName>
        <ecNumber evidence="5">1.1.1.267</ecNumber>
    </recommendedName>
</protein>
<evidence type="ECO:0000313" key="14">
    <source>
        <dbReference type="EMBL" id="GAH77801.1"/>
    </source>
</evidence>
<evidence type="ECO:0000259" key="12">
    <source>
        <dbReference type="Pfam" id="PF02670"/>
    </source>
</evidence>
<dbReference type="AlphaFoldDB" id="X1I5V7"/>
<dbReference type="InterPro" id="IPR013512">
    <property type="entry name" value="DXP_reductoisomerase_N"/>
</dbReference>
<gene>
    <name evidence="14" type="ORF">S03H2_66052</name>
</gene>
<keyword evidence="7" id="KW-0521">NADP</keyword>
<dbReference type="GO" id="GO:0051484">
    <property type="term" value="P:isopentenyl diphosphate biosynthetic process, methylerythritol 4-phosphate pathway involved in terpenoid biosynthetic process"/>
    <property type="evidence" value="ECO:0007669"/>
    <property type="project" value="TreeGrafter"/>
</dbReference>
<keyword evidence="8" id="KW-0560">Oxidoreductase</keyword>
<comment type="cofactor">
    <cofactor evidence="2">
        <name>Mg(2+)</name>
        <dbReference type="ChEBI" id="CHEBI:18420"/>
    </cofactor>
</comment>
<dbReference type="EC" id="1.1.1.267" evidence="5"/>
<evidence type="ECO:0000256" key="5">
    <source>
        <dbReference type="ARBA" id="ARBA00012366"/>
    </source>
</evidence>
<organism evidence="14">
    <name type="scientific">marine sediment metagenome</name>
    <dbReference type="NCBI Taxonomy" id="412755"/>
    <lineage>
        <taxon>unclassified sequences</taxon>
        <taxon>metagenomes</taxon>
        <taxon>ecological metagenomes</taxon>
    </lineage>
</organism>
<evidence type="ECO:0000256" key="1">
    <source>
        <dbReference type="ARBA" id="ARBA00001936"/>
    </source>
</evidence>
<dbReference type="InterPro" id="IPR003821">
    <property type="entry name" value="DXP_reductoisomerase"/>
</dbReference>
<keyword evidence="9" id="KW-0464">Manganese</keyword>
<dbReference type="GO" id="GO:0030604">
    <property type="term" value="F:1-deoxy-D-xylulose-5-phosphate reductoisomerase activity"/>
    <property type="evidence" value="ECO:0007669"/>
    <property type="project" value="UniProtKB-EC"/>
</dbReference>
<sequence length="195" mass="21356">ENTAFLKEQISFFKPKIAVVKNEYIARNLKKDLNKQNNIKILWGTSGLINIATLEVADIIVVAITGIASLIPTFEAVKRGKNIALASKEAMVVAGELLVKEAKLRNAKIIPIDSEHSAILQCLKNEQKVCVEKIILTASGGALYDLTETALKNVSIEEALNHPTWKMGKKVTIDSATLMNKGLEVIEAINIVNCY</sequence>
<dbReference type="Pfam" id="PF02670">
    <property type="entry name" value="DXP_reductoisom"/>
    <property type="match status" value="1"/>
</dbReference>
<evidence type="ECO:0000256" key="4">
    <source>
        <dbReference type="ARBA" id="ARBA00006825"/>
    </source>
</evidence>
<dbReference type="InterPro" id="IPR036291">
    <property type="entry name" value="NAD(P)-bd_dom_sf"/>
</dbReference>
<keyword evidence="10" id="KW-0414">Isoprene biosynthesis</keyword>
<evidence type="ECO:0000256" key="9">
    <source>
        <dbReference type="ARBA" id="ARBA00023211"/>
    </source>
</evidence>
<dbReference type="SUPFAM" id="SSF55347">
    <property type="entry name" value="Glyceraldehyde-3-phosphate dehydrogenase-like, C-terminal domain"/>
    <property type="match status" value="1"/>
</dbReference>
<keyword evidence="6" id="KW-0479">Metal-binding</keyword>
<dbReference type="PANTHER" id="PTHR30525:SF0">
    <property type="entry name" value="1-DEOXY-D-XYLULOSE 5-PHOSPHATE REDUCTOISOMERASE, CHLOROPLASTIC"/>
    <property type="match status" value="1"/>
</dbReference>
<evidence type="ECO:0000256" key="10">
    <source>
        <dbReference type="ARBA" id="ARBA00023229"/>
    </source>
</evidence>
<dbReference type="SUPFAM" id="SSF51735">
    <property type="entry name" value="NAD(P)-binding Rossmann-fold domains"/>
    <property type="match status" value="1"/>
</dbReference>
<evidence type="ECO:0000256" key="7">
    <source>
        <dbReference type="ARBA" id="ARBA00022857"/>
    </source>
</evidence>
<dbReference type="Pfam" id="PF08436">
    <property type="entry name" value="DXP_redisom_C"/>
    <property type="match status" value="1"/>
</dbReference>
<proteinExistence type="inferred from homology"/>
<evidence type="ECO:0000256" key="2">
    <source>
        <dbReference type="ARBA" id="ARBA00001946"/>
    </source>
</evidence>
<feature type="non-terminal residue" evidence="14">
    <location>
        <position position="1"/>
    </location>
</feature>
<comment type="similarity">
    <text evidence="4">Belongs to the DXR family.</text>
</comment>
<dbReference type="GO" id="GO:0070402">
    <property type="term" value="F:NADPH binding"/>
    <property type="evidence" value="ECO:0007669"/>
    <property type="project" value="InterPro"/>
</dbReference>
<dbReference type="EMBL" id="BARU01043087">
    <property type="protein sequence ID" value="GAH77801.1"/>
    <property type="molecule type" value="Genomic_DNA"/>
</dbReference>
<dbReference type="InterPro" id="IPR013644">
    <property type="entry name" value="DXP_reductoisomerase_C"/>
</dbReference>
<name>X1I5V7_9ZZZZ</name>
<dbReference type="UniPathway" id="UPA00056">
    <property type="reaction ID" value="UER00092"/>
</dbReference>
<comment type="pathway">
    <text evidence="3">Isoprenoid biosynthesis; isopentenyl diphosphate biosynthesis via DXP pathway; isopentenyl diphosphate from 1-deoxy-D-xylulose 5-phosphate: step 1/6.</text>
</comment>
<reference evidence="14" key="1">
    <citation type="journal article" date="2014" name="Front. Microbiol.">
        <title>High frequency of phylogenetically diverse reductive dehalogenase-homologous genes in deep subseafloor sedimentary metagenomes.</title>
        <authorList>
            <person name="Kawai M."/>
            <person name="Futagami T."/>
            <person name="Toyoda A."/>
            <person name="Takaki Y."/>
            <person name="Nishi S."/>
            <person name="Hori S."/>
            <person name="Arai W."/>
            <person name="Tsubouchi T."/>
            <person name="Morono Y."/>
            <person name="Uchiyama I."/>
            <person name="Ito T."/>
            <person name="Fujiyama A."/>
            <person name="Inagaki F."/>
            <person name="Takami H."/>
        </authorList>
    </citation>
    <scope>NUCLEOTIDE SEQUENCE</scope>
    <source>
        <strain evidence="14">Expedition CK06-06</strain>
    </source>
</reference>